<evidence type="ECO:0000313" key="3">
    <source>
        <dbReference type="Proteomes" id="UP001596368"/>
    </source>
</evidence>
<dbReference type="AlphaFoldDB" id="A0ABD5XSV0"/>
<protein>
    <submittedName>
        <fullName evidence="2">Piwi domain-containing protein</fullName>
    </submittedName>
</protein>
<dbReference type="InterPro" id="IPR012337">
    <property type="entry name" value="RNaseH-like_sf"/>
</dbReference>
<name>A0ABD5XSV0_9EURY</name>
<evidence type="ECO:0000313" key="2">
    <source>
        <dbReference type="EMBL" id="MFC7137671.1"/>
    </source>
</evidence>
<dbReference type="SMART" id="SM00950">
    <property type="entry name" value="Piwi"/>
    <property type="match status" value="1"/>
</dbReference>
<gene>
    <name evidence="2" type="ORF">ACFQRB_16830</name>
</gene>
<dbReference type="SUPFAM" id="SSF53098">
    <property type="entry name" value="Ribonuclease H-like"/>
    <property type="match status" value="1"/>
</dbReference>
<feature type="domain" description="Piwi" evidence="1">
    <location>
        <begin position="5"/>
        <end position="292"/>
    </location>
</feature>
<dbReference type="Gene3D" id="3.40.50.2300">
    <property type="match status" value="1"/>
</dbReference>
<dbReference type="PROSITE" id="PS50822">
    <property type="entry name" value="PIWI"/>
    <property type="match status" value="1"/>
</dbReference>
<organism evidence="2 3">
    <name type="scientific">Halobaculum litoreum</name>
    <dbReference type="NCBI Taxonomy" id="3031998"/>
    <lineage>
        <taxon>Archaea</taxon>
        <taxon>Methanobacteriati</taxon>
        <taxon>Methanobacteriota</taxon>
        <taxon>Stenosarchaea group</taxon>
        <taxon>Halobacteria</taxon>
        <taxon>Halobacteriales</taxon>
        <taxon>Haloferacaceae</taxon>
        <taxon>Halobaculum</taxon>
    </lineage>
</organism>
<dbReference type="Pfam" id="PF02171">
    <property type="entry name" value="Piwi"/>
    <property type="match status" value="1"/>
</dbReference>
<dbReference type="InterPro" id="IPR036397">
    <property type="entry name" value="RNaseH_sf"/>
</dbReference>
<sequence length="304" mass="33295">MDADIVLAVVPEASNEFIRDGLIDDPYPEFKKGLGGDGVPSQMVTTDNLDNQWVNQNTALGLIAGAGGIPWCIDEMPGDPDCFIGLDATRDPDTGQHLGASANVVLADGTVFVSKTQRLQSGETFDESAIRDVIKDVQREFVRREGESPSHVIVHRDGRLFEDEAAIREPFADAGIEMDILDIRKSGAPRIATKRNDEFRIEQKGRLFVSSTDDHGFVATTGAPEFTDDHGLGTPRTLHVVRRAGDTSMLTLLEQVYWLSEVHVGSAGRSVRLPITTYYADRCAEHARKGYLVQGELVEGVPYI</sequence>
<keyword evidence="3" id="KW-1185">Reference proteome</keyword>
<proteinExistence type="predicted"/>
<dbReference type="Gene3D" id="3.30.420.10">
    <property type="entry name" value="Ribonuclease H-like superfamily/Ribonuclease H"/>
    <property type="match status" value="1"/>
</dbReference>
<reference evidence="2 3" key="1">
    <citation type="journal article" date="2019" name="Int. J. Syst. Evol. Microbiol.">
        <title>The Global Catalogue of Microorganisms (GCM) 10K type strain sequencing project: providing services to taxonomists for standard genome sequencing and annotation.</title>
        <authorList>
            <consortium name="The Broad Institute Genomics Platform"/>
            <consortium name="The Broad Institute Genome Sequencing Center for Infectious Disease"/>
            <person name="Wu L."/>
            <person name="Ma J."/>
        </authorList>
    </citation>
    <scope>NUCLEOTIDE SEQUENCE [LARGE SCALE GENOMIC DNA]</scope>
    <source>
        <strain evidence="2 3">DT92</strain>
    </source>
</reference>
<evidence type="ECO:0000259" key="1">
    <source>
        <dbReference type="PROSITE" id="PS50822"/>
    </source>
</evidence>
<dbReference type="Proteomes" id="UP001596368">
    <property type="component" value="Unassembled WGS sequence"/>
</dbReference>
<comment type="caution">
    <text evidence="2">The sequence shown here is derived from an EMBL/GenBank/DDBJ whole genome shotgun (WGS) entry which is preliminary data.</text>
</comment>
<dbReference type="EMBL" id="JBHSZG010000002">
    <property type="protein sequence ID" value="MFC7137671.1"/>
    <property type="molecule type" value="Genomic_DNA"/>
</dbReference>
<dbReference type="InterPro" id="IPR003165">
    <property type="entry name" value="Piwi"/>
</dbReference>
<accession>A0ABD5XSV0</accession>